<feature type="transmembrane region" description="Helical" evidence="5">
    <location>
        <begin position="310"/>
        <end position="333"/>
    </location>
</feature>
<accession>A0A6J7C054</accession>
<feature type="transmembrane region" description="Helical" evidence="5">
    <location>
        <begin position="235"/>
        <end position="255"/>
    </location>
</feature>
<protein>
    <submittedName>
        <fullName evidence="6">Unannotated protein</fullName>
    </submittedName>
</protein>
<feature type="transmembrane region" description="Helical" evidence="5">
    <location>
        <begin position="160"/>
        <end position="179"/>
    </location>
</feature>
<sequence length="418" mass="43720">MALCSFVMSKVANYRLQALKIYPIAMALGAAVGLVSMAFLFLVSSLKSIIWTPEHFRGNALLVVGICAVGGLVVGLLNQAAQRDRVAAHDLTEAISDMEEMEVKQPPSGRVIFGRASLGIVSLGFGGPLGPEAPVIALVSQLSSRLSGVMRMARDRAVELSVAGSLGVLFGVPLVLTGIEDDAKYEGKNAVQKLASRGPEILAAISSLAVITWLLPGAGIHAFHSEVSTEIGFSWGLIWVAIVAAVASALGRVLATSLPPIRHYFVEKLPGGPVPIGIVSGLILGSASLMSPLILFSGHHEIQDMLDRDFGGFQLLLLALLKLFVVVVCLAGGWYGGQIFPLAFIGSALGLAINEFTNSSAPLAFAAAGFVAASAVGIRKPVLALLLGLLLFPKETWIPMLLATVIAMATTDNSAKQH</sequence>
<dbReference type="CDD" id="cd00400">
    <property type="entry name" value="Voltage_gated_ClC"/>
    <property type="match status" value="1"/>
</dbReference>
<dbReference type="AlphaFoldDB" id="A0A6J7C054"/>
<evidence type="ECO:0000256" key="5">
    <source>
        <dbReference type="SAM" id="Phobius"/>
    </source>
</evidence>
<proteinExistence type="predicted"/>
<name>A0A6J7C054_9ZZZZ</name>
<feature type="transmembrane region" description="Helical" evidence="5">
    <location>
        <begin position="275"/>
        <end position="298"/>
    </location>
</feature>
<organism evidence="6">
    <name type="scientific">freshwater metagenome</name>
    <dbReference type="NCBI Taxonomy" id="449393"/>
    <lineage>
        <taxon>unclassified sequences</taxon>
        <taxon>metagenomes</taxon>
        <taxon>ecological metagenomes</taxon>
    </lineage>
</organism>
<feature type="transmembrane region" description="Helical" evidence="5">
    <location>
        <begin position="363"/>
        <end position="391"/>
    </location>
</feature>
<dbReference type="InterPro" id="IPR001807">
    <property type="entry name" value="ClC"/>
</dbReference>
<reference evidence="6" key="1">
    <citation type="submission" date="2020-05" db="EMBL/GenBank/DDBJ databases">
        <authorList>
            <person name="Chiriac C."/>
            <person name="Salcher M."/>
            <person name="Ghai R."/>
            <person name="Kavagutti S V."/>
        </authorList>
    </citation>
    <scope>NUCLEOTIDE SEQUENCE</scope>
</reference>
<comment type="subcellular location">
    <subcellularLocation>
        <location evidence="1">Membrane</location>
        <topology evidence="1">Multi-pass membrane protein</topology>
    </subcellularLocation>
</comment>
<dbReference type="GO" id="GO:0015108">
    <property type="term" value="F:chloride transmembrane transporter activity"/>
    <property type="evidence" value="ECO:0007669"/>
    <property type="project" value="InterPro"/>
</dbReference>
<dbReference type="Gene3D" id="1.10.3080.10">
    <property type="entry name" value="Clc chloride channel"/>
    <property type="match status" value="1"/>
</dbReference>
<feature type="transmembrane region" description="Helical" evidence="5">
    <location>
        <begin position="201"/>
        <end position="223"/>
    </location>
</feature>
<dbReference type="InterPro" id="IPR014743">
    <property type="entry name" value="Cl-channel_core"/>
</dbReference>
<dbReference type="Pfam" id="PF00654">
    <property type="entry name" value="Voltage_CLC"/>
    <property type="match status" value="1"/>
</dbReference>
<evidence type="ECO:0000256" key="4">
    <source>
        <dbReference type="ARBA" id="ARBA00023136"/>
    </source>
</evidence>
<dbReference type="InterPro" id="IPR050368">
    <property type="entry name" value="ClC-type_chloride_channel"/>
</dbReference>
<evidence type="ECO:0000256" key="3">
    <source>
        <dbReference type="ARBA" id="ARBA00022989"/>
    </source>
</evidence>
<evidence type="ECO:0000256" key="2">
    <source>
        <dbReference type="ARBA" id="ARBA00022692"/>
    </source>
</evidence>
<evidence type="ECO:0000256" key="1">
    <source>
        <dbReference type="ARBA" id="ARBA00004141"/>
    </source>
</evidence>
<evidence type="ECO:0000313" key="6">
    <source>
        <dbReference type="EMBL" id="CAB4849609.1"/>
    </source>
</evidence>
<dbReference type="PANTHER" id="PTHR43427:SF12">
    <property type="entry name" value="CHLORIDE TRANSPORTER"/>
    <property type="match status" value="1"/>
</dbReference>
<dbReference type="GO" id="GO:0016020">
    <property type="term" value="C:membrane"/>
    <property type="evidence" value="ECO:0007669"/>
    <property type="project" value="UniProtKB-SubCell"/>
</dbReference>
<keyword evidence="3 5" id="KW-1133">Transmembrane helix</keyword>
<dbReference type="PANTHER" id="PTHR43427">
    <property type="entry name" value="CHLORIDE CHANNEL PROTEIN CLC-E"/>
    <property type="match status" value="1"/>
</dbReference>
<dbReference type="EMBL" id="CAFBIX010000049">
    <property type="protein sequence ID" value="CAB4849609.1"/>
    <property type="molecule type" value="Genomic_DNA"/>
</dbReference>
<feature type="transmembrane region" description="Helical" evidence="5">
    <location>
        <begin position="21"/>
        <end position="44"/>
    </location>
</feature>
<feature type="transmembrane region" description="Helical" evidence="5">
    <location>
        <begin position="56"/>
        <end position="77"/>
    </location>
</feature>
<dbReference type="SUPFAM" id="SSF81340">
    <property type="entry name" value="Clc chloride channel"/>
    <property type="match status" value="1"/>
</dbReference>
<gene>
    <name evidence="6" type="ORF">UFOPK3278_01070</name>
</gene>
<keyword evidence="2 5" id="KW-0812">Transmembrane</keyword>
<keyword evidence="4 5" id="KW-0472">Membrane</keyword>